<dbReference type="AlphaFoldDB" id="A0A2T0RJW8"/>
<dbReference type="PANTHER" id="PTHR30621:SF0">
    <property type="entry name" value="BIFUNCTIONAL GLUTAMINE SYNTHETASE ADENYLYLTRANSFERASE_ADENYLYL-REMOVING ENZYME"/>
    <property type="match status" value="1"/>
</dbReference>
<keyword evidence="4" id="KW-0067">ATP-binding</keyword>
<keyword evidence="6" id="KW-0511">Multifunctional enzyme</keyword>
<proteinExistence type="predicted"/>
<evidence type="ECO:0000256" key="2">
    <source>
        <dbReference type="ARBA" id="ARBA00022695"/>
    </source>
</evidence>
<dbReference type="CDD" id="cd05401">
    <property type="entry name" value="NT_GlnE_GlnD_like"/>
    <property type="match status" value="2"/>
</dbReference>
<feature type="domain" description="Glutamate-ammonia ligase adenylyltransferase repeated" evidence="7">
    <location>
        <begin position="51"/>
        <end position="281"/>
    </location>
</feature>
<feature type="domain" description="Glutamate-ammonia ligase adenylyltransferase repeated" evidence="7">
    <location>
        <begin position="534"/>
        <end position="772"/>
    </location>
</feature>
<dbReference type="InterPro" id="IPR043519">
    <property type="entry name" value="NT_sf"/>
</dbReference>
<keyword evidence="2 9" id="KW-0548">Nucleotidyltransferase</keyword>
<evidence type="ECO:0000256" key="4">
    <source>
        <dbReference type="ARBA" id="ARBA00022840"/>
    </source>
</evidence>
<evidence type="ECO:0000256" key="5">
    <source>
        <dbReference type="ARBA" id="ARBA00022842"/>
    </source>
</evidence>
<dbReference type="GO" id="GO:0000820">
    <property type="term" value="P:regulation of glutamine family amino acid metabolic process"/>
    <property type="evidence" value="ECO:0007669"/>
    <property type="project" value="TreeGrafter"/>
</dbReference>
<dbReference type="GO" id="GO:0016874">
    <property type="term" value="F:ligase activity"/>
    <property type="evidence" value="ECO:0007669"/>
    <property type="project" value="UniProtKB-KW"/>
</dbReference>
<keyword evidence="10" id="KW-1185">Reference proteome</keyword>
<evidence type="ECO:0000256" key="3">
    <source>
        <dbReference type="ARBA" id="ARBA00022741"/>
    </source>
</evidence>
<dbReference type="InterPro" id="IPR023057">
    <property type="entry name" value="GlnE"/>
</dbReference>
<keyword evidence="3" id="KW-0547">Nucleotide-binding</keyword>
<evidence type="ECO:0000313" key="10">
    <source>
        <dbReference type="Proteomes" id="UP000239480"/>
    </source>
</evidence>
<dbReference type="Pfam" id="PF03710">
    <property type="entry name" value="GlnE"/>
    <property type="match status" value="2"/>
</dbReference>
<dbReference type="Proteomes" id="UP000239480">
    <property type="component" value="Unassembled WGS sequence"/>
</dbReference>
<keyword evidence="5" id="KW-0460">Magnesium</keyword>
<evidence type="ECO:0000259" key="7">
    <source>
        <dbReference type="Pfam" id="PF03710"/>
    </source>
</evidence>
<keyword evidence="1 9" id="KW-0808">Transferase</keyword>
<dbReference type="Pfam" id="PF08335">
    <property type="entry name" value="GlnD_UR_UTase"/>
    <property type="match status" value="2"/>
</dbReference>
<keyword evidence="9" id="KW-0436">Ligase</keyword>
<feature type="domain" description="PII-uridylyltransferase/Glutamine-synthetase adenylyltransferase" evidence="8">
    <location>
        <begin position="798"/>
        <end position="876"/>
    </location>
</feature>
<dbReference type="Gene3D" id="1.20.120.330">
    <property type="entry name" value="Nucleotidyltransferases domain 2"/>
    <property type="match status" value="2"/>
</dbReference>
<dbReference type="EMBL" id="PVTD01000009">
    <property type="protein sequence ID" value="PRY21485.1"/>
    <property type="molecule type" value="Genomic_DNA"/>
</dbReference>
<protein>
    <submittedName>
        <fullName evidence="9">Glutamate-ammonia-ligase adenylyltransferase</fullName>
    </submittedName>
</protein>
<organism evidence="9 10">
    <name type="scientific">Aliiruegeria haliotis</name>
    <dbReference type="NCBI Taxonomy" id="1280846"/>
    <lineage>
        <taxon>Bacteria</taxon>
        <taxon>Pseudomonadati</taxon>
        <taxon>Pseudomonadota</taxon>
        <taxon>Alphaproteobacteria</taxon>
        <taxon>Rhodobacterales</taxon>
        <taxon>Roseobacteraceae</taxon>
        <taxon>Aliiruegeria</taxon>
    </lineage>
</organism>
<dbReference type="Gene3D" id="3.30.460.10">
    <property type="entry name" value="Beta Polymerase, domain 2"/>
    <property type="match status" value="2"/>
</dbReference>
<feature type="domain" description="PII-uridylyltransferase/Glutamine-synthetase adenylyltransferase" evidence="8">
    <location>
        <begin position="304"/>
        <end position="446"/>
    </location>
</feature>
<accession>A0A2T0RJW8</accession>
<dbReference type="InterPro" id="IPR013546">
    <property type="entry name" value="PII_UdlTrfase/GS_AdlTrfase"/>
</dbReference>
<dbReference type="PANTHER" id="PTHR30621">
    <property type="entry name" value="GLUTAMINE SYNTHETASE ADENYLYLTRANSFERASE"/>
    <property type="match status" value="1"/>
</dbReference>
<dbReference type="SUPFAM" id="SSF81593">
    <property type="entry name" value="Nucleotidyltransferase substrate binding subunit/domain"/>
    <property type="match status" value="2"/>
</dbReference>
<dbReference type="InterPro" id="IPR005190">
    <property type="entry name" value="GlnE_rpt_dom"/>
</dbReference>
<gene>
    <name evidence="9" type="ORF">CLV78_10998</name>
</gene>
<evidence type="ECO:0000259" key="8">
    <source>
        <dbReference type="Pfam" id="PF08335"/>
    </source>
</evidence>
<evidence type="ECO:0000256" key="1">
    <source>
        <dbReference type="ARBA" id="ARBA00022679"/>
    </source>
</evidence>
<comment type="caution">
    <text evidence="9">The sequence shown here is derived from an EMBL/GenBank/DDBJ whole genome shotgun (WGS) entry which is preliminary data.</text>
</comment>
<evidence type="ECO:0000256" key="6">
    <source>
        <dbReference type="ARBA" id="ARBA00023268"/>
    </source>
</evidence>
<dbReference type="GO" id="GO:0005829">
    <property type="term" value="C:cytosol"/>
    <property type="evidence" value="ECO:0007669"/>
    <property type="project" value="TreeGrafter"/>
</dbReference>
<name>A0A2T0RJW8_9RHOB</name>
<dbReference type="GO" id="GO:0008882">
    <property type="term" value="F:[glutamate-ammonia-ligase] adenylyltransferase activity"/>
    <property type="evidence" value="ECO:0007669"/>
    <property type="project" value="InterPro"/>
</dbReference>
<dbReference type="GO" id="GO:0005524">
    <property type="term" value="F:ATP binding"/>
    <property type="evidence" value="ECO:0007669"/>
    <property type="project" value="UniProtKB-KW"/>
</dbReference>
<dbReference type="SUPFAM" id="SSF81301">
    <property type="entry name" value="Nucleotidyltransferase"/>
    <property type="match status" value="2"/>
</dbReference>
<sequence length="940" mass="102845">MARHQARMSFATAITRSPIAFDPQAGADAAAPFANESPELREVLAGTAGCSPFLRGLMALEQEWLQEALANAPDAVLPQLFDGLRTLSPAQLKSGLREAKRRVALYTGLADLAGVWSLEQVTGALTDFADLSVDLAMKGVLSREMERGKFPGQTAEDLPLAGGMVALAMGKMGAGELNYSSDIDLIMLFDDSRYPDGDYLEARAGFIKATRKMTALLSEITGEGYVWRTDLRLRPDPSVTPVCLSMEAAERYYESVGRTWERAAHIKARPCAGDIAAGEAYLERLRPFVWRRHLDFAAIQDAHDMRLKIKEHKGLHETGELEGRNLKLGPGGIREIEFFTQTRQIIAGGRDPALRSRGTVPALAQLAEAGWIPQDLAEDFTDNYRYFREIEHRVQMVADARTHSLPTSTEGFDRIARMCGQGDTAAFRADLRARLTSVRETAEGFFAPDVTGNKTAPEIDEPEVVERWRHYPALRSARAQEIFERLKPDLLARLYAAPKPEEALSAFDGFLSGLPAGVQLFSMFEANPNLRALIVDIASTAPALASYLSRNSRVLDAVIGGTFFEPWPGRVALCIELDEVLSESDDYERQLDAARRWMKEWHFRVGVHHMRGIVDSSEAGRQFADIAEAVLTAFLPVVVDEFAQKHGRPPGRGGVAVGMGSLGAGWINARSDLDLIMIYDPGDAEGSDGPRPLPVATYYARLTKAILTAVTAPTSEGRLYEVDMRLRPSGKQGPVATSLSAFDKYQRNEAWTWEHLALTRARPVAGNPELMDDIEAVRLDVIGQTRDAARMLEDVRDMRRRLAEAKGQQGPLDVKRGPGGLQDIELVAQTGAVLAKSRAHRVAPQILAAARSGWLTRAEADVLTRTYRLARSVQSVGRLLVDGPLDPETLGQGARDVLARETGQTDLGALVARLAESRAEAAAIVDTVLERVPAETGSPA</sequence>
<reference evidence="9 10" key="1">
    <citation type="submission" date="2018-03" db="EMBL/GenBank/DDBJ databases">
        <title>Genomic Encyclopedia of Archaeal and Bacterial Type Strains, Phase II (KMG-II): from individual species to whole genera.</title>
        <authorList>
            <person name="Goeker M."/>
        </authorList>
    </citation>
    <scope>NUCLEOTIDE SEQUENCE [LARGE SCALE GENOMIC DNA]</scope>
    <source>
        <strain evidence="9 10">DSM 29328</strain>
    </source>
</reference>
<evidence type="ECO:0000313" key="9">
    <source>
        <dbReference type="EMBL" id="PRY21485.1"/>
    </source>
</evidence>